<protein>
    <submittedName>
        <fullName evidence="1">Uncharacterized protein</fullName>
    </submittedName>
</protein>
<sequence length="88" mass="10609">MNVMQYFQGFWVILLLVDYLLVRVSELLVFEHVAKIMWFTIRTQKNLVWVQRAKEYRVSLRETHTEKGYEYPVRMGPQASIFHTVLCL</sequence>
<accession>A0A0E9RGK3</accession>
<organism evidence="1">
    <name type="scientific">Anguilla anguilla</name>
    <name type="common">European freshwater eel</name>
    <name type="synonym">Muraena anguilla</name>
    <dbReference type="NCBI Taxonomy" id="7936"/>
    <lineage>
        <taxon>Eukaryota</taxon>
        <taxon>Metazoa</taxon>
        <taxon>Chordata</taxon>
        <taxon>Craniata</taxon>
        <taxon>Vertebrata</taxon>
        <taxon>Euteleostomi</taxon>
        <taxon>Actinopterygii</taxon>
        <taxon>Neopterygii</taxon>
        <taxon>Teleostei</taxon>
        <taxon>Anguilliformes</taxon>
        <taxon>Anguillidae</taxon>
        <taxon>Anguilla</taxon>
    </lineage>
</organism>
<dbReference type="EMBL" id="GBXM01080331">
    <property type="protein sequence ID" value="JAH28246.1"/>
    <property type="molecule type" value="Transcribed_RNA"/>
</dbReference>
<reference evidence="1" key="2">
    <citation type="journal article" date="2015" name="Fish Shellfish Immunol.">
        <title>Early steps in the European eel (Anguilla anguilla)-Vibrio vulnificus interaction in the gills: Role of the RtxA13 toxin.</title>
        <authorList>
            <person name="Callol A."/>
            <person name="Pajuelo D."/>
            <person name="Ebbesson L."/>
            <person name="Teles M."/>
            <person name="MacKenzie S."/>
            <person name="Amaro C."/>
        </authorList>
    </citation>
    <scope>NUCLEOTIDE SEQUENCE</scope>
</reference>
<proteinExistence type="predicted"/>
<dbReference type="AlphaFoldDB" id="A0A0E9RGK3"/>
<evidence type="ECO:0000313" key="1">
    <source>
        <dbReference type="EMBL" id="JAH28246.1"/>
    </source>
</evidence>
<reference evidence="1" key="1">
    <citation type="submission" date="2014-11" db="EMBL/GenBank/DDBJ databases">
        <authorList>
            <person name="Amaro Gonzalez C."/>
        </authorList>
    </citation>
    <scope>NUCLEOTIDE SEQUENCE</scope>
</reference>
<name>A0A0E9RGK3_ANGAN</name>